<dbReference type="RefSeq" id="WP_146895313.1">
    <property type="nucleotide sequence ID" value="NZ_BJYS01000004.1"/>
</dbReference>
<dbReference type="SUPFAM" id="SSF53448">
    <property type="entry name" value="Nucleotide-diphospho-sugar transferases"/>
    <property type="match status" value="1"/>
</dbReference>
<dbReference type="AlphaFoldDB" id="A0A512AU29"/>
<organism evidence="1 2">
    <name type="scientific">Adhaeribacter aerolatus</name>
    <dbReference type="NCBI Taxonomy" id="670289"/>
    <lineage>
        <taxon>Bacteria</taxon>
        <taxon>Pseudomonadati</taxon>
        <taxon>Bacteroidota</taxon>
        <taxon>Cytophagia</taxon>
        <taxon>Cytophagales</taxon>
        <taxon>Hymenobacteraceae</taxon>
        <taxon>Adhaeribacter</taxon>
    </lineage>
</organism>
<sequence length="302" mass="35338">MYCTPILFLIFNRPNTTYQVFESIKQQKPSKLFIASDGPRTQVPTERQIVEALREDIVKKVDWDCEVFTLFQENNLGCGKGPAAAITWFFNHVEKGVILEDDILPEPSFYSFIELMLNKYENDESVFHITGQNLLLGRKKSQSSYYFSAYPLIWGWGSWRRAWADYDYSLEVVKEEDVLGMPEEFVSIYHQMKANKIDTWDYQWTFSVWKNKGKCIVPNVNLIQNLGFGKDATHTHTVPEWYPKVVSGSLEQFIHPINSAIDFKADELFIQNIGFGYHSRRVLYNLRDSIFKYIKKIYAIRS</sequence>
<gene>
    <name evidence="1" type="ORF">AAE02nite_08850</name>
</gene>
<dbReference type="EMBL" id="BJYS01000004">
    <property type="protein sequence ID" value="GEO03221.1"/>
    <property type="molecule type" value="Genomic_DNA"/>
</dbReference>
<dbReference type="Gene3D" id="3.90.550.10">
    <property type="entry name" value="Spore Coat Polysaccharide Biosynthesis Protein SpsA, Chain A"/>
    <property type="match status" value="1"/>
</dbReference>
<dbReference type="Proteomes" id="UP000321532">
    <property type="component" value="Unassembled WGS sequence"/>
</dbReference>
<protein>
    <submittedName>
        <fullName evidence="1">Hemolytic protein HlpA</fullName>
    </submittedName>
</protein>
<accession>A0A512AU29</accession>
<evidence type="ECO:0000313" key="1">
    <source>
        <dbReference type="EMBL" id="GEO03221.1"/>
    </source>
</evidence>
<proteinExistence type="predicted"/>
<dbReference type="InterPro" id="IPR029044">
    <property type="entry name" value="Nucleotide-diphossugar_trans"/>
</dbReference>
<dbReference type="OrthoDB" id="9785375at2"/>
<keyword evidence="2" id="KW-1185">Reference proteome</keyword>
<comment type="caution">
    <text evidence="1">The sequence shown here is derived from an EMBL/GenBank/DDBJ whole genome shotgun (WGS) entry which is preliminary data.</text>
</comment>
<evidence type="ECO:0000313" key="2">
    <source>
        <dbReference type="Proteomes" id="UP000321532"/>
    </source>
</evidence>
<reference evidence="1 2" key="1">
    <citation type="submission" date="2019-07" db="EMBL/GenBank/DDBJ databases">
        <title>Whole genome shotgun sequence of Adhaeribacter aerolatus NBRC 106133.</title>
        <authorList>
            <person name="Hosoyama A."/>
            <person name="Uohara A."/>
            <person name="Ohji S."/>
            <person name="Ichikawa N."/>
        </authorList>
    </citation>
    <scope>NUCLEOTIDE SEQUENCE [LARGE SCALE GENOMIC DNA]</scope>
    <source>
        <strain evidence="1 2">NBRC 106133</strain>
    </source>
</reference>
<name>A0A512AU29_9BACT</name>